<feature type="transmembrane region" description="Helical" evidence="1">
    <location>
        <begin position="287"/>
        <end position="304"/>
    </location>
</feature>
<dbReference type="AlphaFoldDB" id="A0A0C1QSH1"/>
<sequence>MLSRFSFFQLPALQPFTLQPCDYRYYWVCFIIACSYSLFLISLPVDSTILDRINYINYAENSDIIFARFYSGGVLSLLFNEPVWLLVNMGLSTFLTPELVVRCIILISSFSVSFYIVRFNQKAFFLLLILLIFPQVAGKFIVHLRQGFAIAVFIIALMTQRDYLRFLLVISTPFIHSSFFILVLFVVVSSILQNTRLAEDVKSFAMVFLSLITGSSLLIIGSFLGARQAAGEAITTAISGFGFVFWLSILLLYYAAGKVFIQRYIFALACIIFYLATYFVSAYTARVFESAFIFTVLMALGLSPMRRLCAYGMFLCLLVLGYYIRIGKPFLGFGVA</sequence>
<evidence type="ECO:0008006" key="4">
    <source>
        <dbReference type="Google" id="ProtNLM"/>
    </source>
</evidence>
<reference evidence="2 3" key="1">
    <citation type="submission" date="2014-12" db="EMBL/GenBank/DDBJ databases">
        <title>Draft Genome Sequence of Pseudoalteromonas luteoviolacea HI1.</title>
        <authorList>
            <person name="Asahina A.Y."/>
            <person name="Hadfield M.G."/>
        </authorList>
    </citation>
    <scope>NUCLEOTIDE SEQUENCE [LARGE SCALE GENOMIC DNA]</scope>
    <source>
        <strain evidence="2 3">HI1</strain>
    </source>
</reference>
<proteinExistence type="predicted"/>
<feature type="transmembrane region" description="Helical" evidence="1">
    <location>
        <begin position="310"/>
        <end position="326"/>
    </location>
</feature>
<gene>
    <name evidence="2" type="ORF">JF50_04200</name>
</gene>
<name>A0A0C1QSH1_9GAMM</name>
<feature type="transmembrane region" description="Helical" evidence="1">
    <location>
        <begin position="233"/>
        <end position="255"/>
    </location>
</feature>
<feature type="transmembrane region" description="Helical" evidence="1">
    <location>
        <begin position="65"/>
        <end position="87"/>
    </location>
</feature>
<feature type="transmembrane region" description="Helical" evidence="1">
    <location>
        <begin position="25"/>
        <end position="45"/>
    </location>
</feature>
<organism evidence="2 3">
    <name type="scientific">Pseudoalteromonas luteoviolacea</name>
    <dbReference type="NCBI Taxonomy" id="43657"/>
    <lineage>
        <taxon>Bacteria</taxon>
        <taxon>Pseudomonadati</taxon>
        <taxon>Pseudomonadota</taxon>
        <taxon>Gammaproteobacteria</taxon>
        <taxon>Alteromonadales</taxon>
        <taxon>Pseudoalteromonadaceae</taxon>
        <taxon>Pseudoalteromonas</taxon>
    </lineage>
</organism>
<protein>
    <recommendedName>
        <fullName evidence="4">EpsG family protein</fullName>
    </recommendedName>
</protein>
<feature type="transmembrane region" description="Helical" evidence="1">
    <location>
        <begin position="163"/>
        <end position="192"/>
    </location>
</feature>
<dbReference type="EMBL" id="JWIC01000004">
    <property type="protein sequence ID" value="KID57952.1"/>
    <property type="molecule type" value="Genomic_DNA"/>
</dbReference>
<keyword evidence="1" id="KW-0812">Transmembrane</keyword>
<feature type="transmembrane region" description="Helical" evidence="1">
    <location>
        <begin position="261"/>
        <end position="280"/>
    </location>
</feature>
<dbReference type="Proteomes" id="UP000031327">
    <property type="component" value="Unassembled WGS sequence"/>
</dbReference>
<feature type="transmembrane region" description="Helical" evidence="1">
    <location>
        <begin position="123"/>
        <end position="142"/>
    </location>
</feature>
<comment type="caution">
    <text evidence="2">The sequence shown here is derived from an EMBL/GenBank/DDBJ whole genome shotgun (WGS) entry which is preliminary data.</text>
</comment>
<accession>A0A0C1QSH1</accession>
<keyword evidence="1" id="KW-1133">Transmembrane helix</keyword>
<feature type="transmembrane region" description="Helical" evidence="1">
    <location>
        <begin position="99"/>
        <end position="117"/>
    </location>
</feature>
<keyword evidence="1" id="KW-0472">Membrane</keyword>
<evidence type="ECO:0000256" key="1">
    <source>
        <dbReference type="SAM" id="Phobius"/>
    </source>
</evidence>
<evidence type="ECO:0000313" key="3">
    <source>
        <dbReference type="Proteomes" id="UP000031327"/>
    </source>
</evidence>
<feature type="transmembrane region" description="Helical" evidence="1">
    <location>
        <begin position="204"/>
        <end position="226"/>
    </location>
</feature>
<evidence type="ECO:0000313" key="2">
    <source>
        <dbReference type="EMBL" id="KID57952.1"/>
    </source>
</evidence>